<dbReference type="GO" id="GO:0046872">
    <property type="term" value="F:metal ion binding"/>
    <property type="evidence" value="ECO:0007669"/>
    <property type="project" value="UniProtKB-KW"/>
</dbReference>
<keyword evidence="7 12" id="KW-0479">Metal-binding</keyword>
<dbReference type="EC" id="3.5.1.108" evidence="4 12"/>
<evidence type="ECO:0000256" key="6">
    <source>
        <dbReference type="ARBA" id="ARBA00022556"/>
    </source>
</evidence>
<dbReference type="InterPro" id="IPR020568">
    <property type="entry name" value="Ribosomal_Su5_D2-typ_SF"/>
</dbReference>
<dbReference type="Pfam" id="PF03331">
    <property type="entry name" value="LpxC"/>
    <property type="match status" value="1"/>
</dbReference>
<dbReference type="UniPathway" id="UPA00359">
    <property type="reaction ID" value="UER00478"/>
</dbReference>
<dbReference type="RefSeq" id="WP_171216382.1">
    <property type="nucleotide sequence ID" value="NZ_JABEPP010000001.1"/>
</dbReference>
<sequence length="315" mass="33817">MKQSQQATLAAPVSLSGIGVHSGKPVNLHLHPAQPNHGIVFLRTGLPGGDDRLIDARSLEVTATELCTVVGDRETGAVATIEHLMSCLRGLGIDNLLVEIDGPEVPIFDGSAQAFVEAIDSVGVVQARAARKQLKVLRTVRVELGIGWAELRPNSRGFQVDVEIKFDNPVIGRQRKVIDLSPAAYRREIARARTFGFIGDVEKLWKAGFALGASLDNTVAIGEGRVINPEGLRFADEFVRHKMLDAIGDLALAGYPILGTYKSFCGGHRLNIAVLKELLSDRANYAIVDGETRREAGHAEIASGVAVPAFAPDVH</sequence>
<comment type="function">
    <text evidence="2 12">Catalyzes the hydrolysis of UDP-3-O-myristoyl-N-acetylglucosamine to form UDP-3-O-myristoylglucosamine and acetate, the committed step in lipid A biosynthesis.</text>
</comment>
<comment type="cofactor">
    <cofactor evidence="1 12">
        <name>Zn(2+)</name>
        <dbReference type="ChEBI" id="CHEBI:29105"/>
    </cofactor>
</comment>
<comment type="caution">
    <text evidence="13">The sequence shown here is derived from an EMBL/GenBank/DDBJ whole genome shotgun (WGS) entry which is preliminary data.</text>
</comment>
<comment type="catalytic activity">
    <reaction evidence="11 12">
        <text>a UDP-3-O-[(3R)-3-hydroxyacyl]-N-acetyl-alpha-D-glucosamine + H2O = a UDP-3-O-[(3R)-3-hydroxyacyl]-alpha-D-glucosamine + acetate</text>
        <dbReference type="Rhea" id="RHEA:67816"/>
        <dbReference type="ChEBI" id="CHEBI:15377"/>
        <dbReference type="ChEBI" id="CHEBI:30089"/>
        <dbReference type="ChEBI" id="CHEBI:137740"/>
        <dbReference type="ChEBI" id="CHEBI:173225"/>
        <dbReference type="EC" id="3.5.1.108"/>
    </reaction>
</comment>
<feature type="binding site" evidence="12">
    <location>
        <position position="241"/>
    </location>
    <ligand>
        <name>Zn(2+)</name>
        <dbReference type="ChEBI" id="CHEBI:29105"/>
    </ligand>
</feature>
<dbReference type="SUPFAM" id="SSF54211">
    <property type="entry name" value="Ribosomal protein S5 domain 2-like"/>
    <property type="match status" value="2"/>
</dbReference>
<proteinExistence type="inferred from homology"/>
<evidence type="ECO:0000313" key="14">
    <source>
        <dbReference type="Proteomes" id="UP000564885"/>
    </source>
</evidence>
<keyword evidence="8 12" id="KW-0378">Hydrolase</keyword>
<dbReference type="Gene3D" id="3.30.230.20">
    <property type="entry name" value="lpxc deacetylase, domain 1"/>
    <property type="match status" value="1"/>
</dbReference>
<evidence type="ECO:0000256" key="12">
    <source>
        <dbReference type="HAMAP-Rule" id="MF_00388"/>
    </source>
</evidence>
<feature type="active site" description="Proton donor" evidence="12">
    <location>
        <position position="268"/>
    </location>
</feature>
<organism evidence="13 14">
    <name type="scientific">Enterovirga aerilata</name>
    <dbReference type="NCBI Taxonomy" id="2730920"/>
    <lineage>
        <taxon>Bacteria</taxon>
        <taxon>Pseudomonadati</taxon>
        <taxon>Pseudomonadota</taxon>
        <taxon>Alphaproteobacteria</taxon>
        <taxon>Hyphomicrobiales</taxon>
        <taxon>Methylobacteriaceae</taxon>
        <taxon>Enterovirga</taxon>
    </lineage>
</organism>
<keyword evidence="9 12" id="KW-0862">Zinc</keyword>
<dbReference type="PANTHER" id="PTHR33694:SF1">
    <property type="entry name" value="UDP-3-O-ACYL-N-ACETYLGLUCOSAMINE DEACETYLASE 1, MITOCHONDRIAL-RELATED"/>
    <property type="match status" value="1"/>
</dbReference>
<comment type="similarity">
    <text evidence="12">Belongs to the LpxC family.</text>
</comment>
<evidence type="ECO:0000256" key="7">
    <source>
        <dbReference type="ARBA" id="ARBA00022723"/>
    </source>
</evidence>
<evidence type="ECO:0000313" key="13">
    <source>
        <dbReference type="EMBL" id="NNM70851.1"/>
    </source>
</evidence>
<dbReference type="PANTHER" id="PTHR33694">
    <property type="entry name" value="UDP-3-O-ACYL-N-ACETYLGLUCOSAMINE DEACETYLASE 1, MITOCHONDRIAL-RELATED"/>
    <property type="match status" value="1"/>
</dbReference>
<dbReference type="NCBIfam" id="TIGR00325">
    <property type="entry name" value="lpxC"/>
    <property type="match status" value="1"/>
</dbReference>
<dbReference type="Gene3D" id="3.30.1700.10">
    <property type="entry name" value="lpxc deacetylase, domain 2"/>
    <property type="match status" value="1"/>
</dbReference>
<dbReference type="Proteomes" id="UP000564885">
    <property type="component" value="Unassembled WGS sequence"/>
</dbReference>
<keyword evidence="14" id="KW-1185">Reference proteome</keyword>
<dbReference type="GO" id="GO:0016020">
    <property type="term" value="C:membrane"/>
    <property type="evidence" value="ECO:0007669"/>
    <property type="project" value="GOC"/>
</dbReference>
<keyword evidence="10 12" id="KW-0443">Lipid metabolism</keyword>
<keyword evidence="5 12" id="KW-0444">Lipid biosynthesis</keyword>
<evidence type="ECO:0000256" key="10">
    <source>
        <dbReference type="ARBA" id="ARBA00023098"/>
    </source>
</evidence>
<evidence type="ECO:0000256" key="9">
    <source>
        <dbReference type="ARBA" id="ARBA00022833"/>
    </source>
</evidence>
<comment type="pathway">
    <text evidence="3 12">Glycolipid biosynthesis; lipid IV(A) biosynthesis; lipid IV(A) from (3R)-3-hydroxytetradecanoyl-[acyl-carrier-protein] and UDP-N-acetyl-alpha-D-glucosamine: step 2/6.</text>
</comment>
<dbReference type="InterPro" id="IPR004463">
    <property type="entry name" value="UDP-acyl_GlcNac_deAcase"/>
</dbReference>
<evidence type="ECO:0000256" key="8">
    <source>
        <dbReference type="ARBA" id="ARBA00022801"/>
    </source>
</evidence>
<evidence type="ECO:0000256" key="4">
    <source>
        <dbReference type="ARBA" id="ARBA00012745"/>
    </source>
</evidence>
<accession>A0A849I0B7</accession>
<keyword evidence="6 12" id="KW-0441">Lipid A biosynthesis</keyword>
<feature type="binding site" evidence="12">
    <location>
        <position position="83"/>
    </location>
    <ligand>
        <name>Zn(2+)</name>
        <dbReference type="ChEBI" id="CHEBI:29105"/>
    </ligand>
</feature>
<dbReference type="InterPro" id="IPR011334">
    <property type="entry name" value="UDP-acyl_GlcNac_deAcase_C"/>
</dbReference>
<reference evidence="13 14" key="1">
    <citation type="submission" date="2020-04" db="EMBL/GenBank/DDBJ databases">
        <title>Enterovirga sp. isolate from soil.</title>
        <authorList>
            <person name="Chea S."/>
            <person name="Kim D.-U."/>
        </authorList>
    </citation>
    <scope>NUCLEOTIDE SEQUENCE [LARGE SCALE GENOMIC DNA]</scope>
    <source>
        <strain evidence="13 14">DB1703</strain>
    </source>
</reference>
<dbReference type="InterPro" id="IPR015870">
    <property type="entry name" value="UDP-acyl_N-AcGlcN_deAcase_N"/>
</dbReference>
<evidence type="ECO:0000256" key="5">
    <source>
        <dbReference type="ARBA" id="ARBA00022516"/>
    </source>
</evidence>
<evidence type="ECO:0000256" key="1">
    <source>
        <dbReference type="ARBA" id="ARBA00001947"/>
    </source>
</evidence>
<name>A0A849I0B7_9HYPH</name>
<evidence type="ECO:0000256" key="2">
    <source>
        <dbReference type="ARBA" id="ARBA00002923"/>
    </source>
</evidence>
<dbReference type="EMBL" id="JABEPP010000001">
    <property type="protein sequence ID" value="NNM70851.1"/>
    <property type="molecule type" value="Genomic_DNA"/>
</dbReference>
<gene>
    <name evidence="12" type="primary">lpxC</name>
    <name evidence="13" type="ORF">HJG44_00365</name>
</gene>
<dbReference type="GO" id="GO:0103117">
    <property type="term" value="F:UDP-3-O-acyl-N-acetylglucosamine deacetylase activity"/>
    <property type="evidence" value="ECO:0007669"/>
    <property type="project" value="UniProtKB-UniRule"/>
</dbReference>
<dbReference type="AlphaFoldDB" id="A0A849I0B7"/>
<evidence type="ECO:0000256" key="11">
    <source>
        <dbReference type="ARBA" id="ARBA00024535"/>
    </source>
</evidence>
<feature type="binding site" evidence="12">
    <location>
        <position position="245"/>
    </location>
    <ligand>
        <name>Zn(2+)</name>
        <dbReference type="ChEBI" id="CHEBI:29105"/>
    </ligand>
</feature>
<evidence type="ECO:0000256" key="3">
    <source>
        <dbReference type="ARBA" id="ARBA00005002"/>
    </source>
</evidence>
<dbReference type="HAMAP" id="MF_00388">
    <property type="entry name" value="LpxC"/>
    <property type="match status" value="1"/>
</dbReference>
<dbReference type="GO" id="GO:0009245">
    <property type="term" value="P:lipid A biosynthetic process"/>
    <property type="evidence" value="ECO:0007669"/>
    <property type="project" value="UniProtKB-UniRule"/>
</dbReference>
<protein>
    <recommendedName>
        <fullName evidence="4 12">UDP-3-O-acyl-N-acetylglucosamine deacetylase</fullName>
        <shortName evidence="12">UDP-3-O-acyl-GlcNAc deacetylase</shortName>
        <ecNumber evidence="4 12">3.5.1.108</ecNumber>
    </recommendedName>
    <alternativeName>
        <fullName evidence="12">UDP-3-O-[R-3-hydroxymyristoyl]-N-acetylglucosamine deacetylase</fullName>
    </alternativeName>
</protein>